<proteinExistence type="predicted"/>
<comment type="caution">
    <text evidence="2">The sequence shown here is derived from an EMBL/GenBank/DDBJ whole genome shotgun (WGS) entry which is preliminary data.</text>
</comment>
<dbReference type="AlphaFoldDB" id="A0A178XKR7"/>
<dbReference type="Proteomes" id="UP000094025">
    <property type="component" value="Unassembled WGS sequence"/>
</dbReference>
<accession>A0A178XKR7</accession>
<protein>
    <submittedName>
        <fullName evidence="2">Uncharacterized protein</fullName>
    </submittedName>
</protein>
<feature type="transmembrane region" description="Helical" evidence="1">
    <location>
        <begin position="20"/>
        <end position="40"/>
    </location>
</feature>
<name>A0A178XKR7_9HYPH</name>
<evidence type="ECO:0000313" key="2">
    <source>
        <dbReference type="EMBL" id="OAP35820.1"/>
    </source>
</evidence>
<organism evidence="2 3">
    <name type="scientific">Sinorhizobium glycinis</name>
    <dbReference type="NCBI Taxonomy" id="1472378"/>
    <lineage>
        <taxon>Bacteria</taxon>
        <taxon>Pseudomonadati</taxon>
        <taxon>Pseudomonadota</taxon>
        <taxon>Alphaproteobacteria</taxon>
        <taxon>Hyphomicrobiales</taxon>
        <taxon>Rhizobiaceae</taxon>
        <taxon>Sinorhizobium/Ensifer group</taxon>
        <taxon>Sinorhizobium</taxon>
    </lineage>
</organism>
<reference evidence="2 3" key="1">
    <citation type="journal article" date="2016" name="Int. J. Syst. Evol. Microbiol.">
        <title>Ensifer glycinis sp. nov., an novel rhizobial species associated with Glycine spp.</title>
        <authorList>
            <person name="Yan H."/>
            <person name="Yan J."/>
            <person name="Sui X.H."/>
            <person name="Wang E.T."/>
            <person name="Chen W.X."/>
            <person name="Zhang X.X."/>
            <person name="Chen W.F."/>
        </authorList>
    </citation>
    <scope>NUCLEOTIDE SEQUENCE [LARGE SCALE GENOMIC DNA]</scope>
    <source>
        <strain evidence="2 3">CCBAU 23380</strain>
    </source>
</reference>
<evidence type="ECO:0000256" key="1">
    <source>
        <dbReference type="SAM" id="Phobius"/>
    </source>
</evidence>
<dbReference type="EMBL" id="LPUX01000065">
    <property type="protein sequence ID" value="OAP35820.1"/>
    <property type="molecule type" value="Genomic_DNA"/>
</dbReference>
<sequence>MASDFIVGTVGNAPAGGGTLLIAVASDRAMIASLFIAFTFRRIFIPSKKRMAEFHICAST</sequence>
<keyword evidence="1" id="KW-1133">Transmembrane helix</keyword>
<gene>
    <name evidence="2" type="ORF">AU381_16680</name>
</gene>
<keyword evidence="1" id="KW-0812">Transmembrane</keyword>
<keyword evidence="3" id="KW-1185">Reference proteome</keyword>
<evidence type="ECO:0000313" key="3">
    <source>
        <dbReference type="Proteomes" id="UP000094025"/>
    </source>
</evidence>
<keyword evidence="1" id="KW-0472">Membrane</keyword>